<organism evidence="2 3">
    <name type="scientific">Cryptolaemus montrouzieri</name>
    <dbReference type="NCBI Taxonomy" id="559131"/>
    <lineage>
        <taxon>Eukaryota</taxon>
        <taxon>Metazoa</taxon>
        <taxon>Ecdysozoa</taxon>
        <taxon>Arthropoda</taxon>
        <taxon>Hexapoda</taxon>
        <taxon>Insecta</taxon>
        <taxon>Pterygota</taxon>
        <taxon>Neoptera</taxon>
        <taxon>Endopterygota</taxon>
        <taxon>Coleoptera</taxon>
        <taxon>Polyphaga</taxon>
        <taxon>Cucujiformia</taxon>
        <taxon>Coccinelloidea</taxon>
        <taxon>Coccinellidae</taxon>
        <taxon>Scymninae</taxon>
        <taxon>Scymnini</taxon>
        <taxon>Cryptolaemus</taxon>
    </lineage>
</organism>
<keyword evidence="3" id="KW-1185">Reference proteome</keyword>
<dbReference type="Proteomes" id="UP001516400">
    <property type="component" value="Unassembled WGS sequence"/>
</dbReference>
<protein>
    <submittedName>
        <fullName evidence="2">Uncharacterized protein</fullName>
    </submittedName>
</protein>
<feature type="compositionally biased region" description="Polar residues" evidence="1">
    <location>
        <begin position="52"/>
        <end position="62"/>
    </location>
</feature>
<sequence length="144" mass="15780">GLNLNVMLALHAGGNSDDDSNQTSHADVIMMPPSNGNGEVTNEDSGDEDQVRSSNSPGSQLSAPAEIYSDNRNRDDDFDSEDEISLAEVARKLKGRTKEKKNYHSTNGDLVPQPMERPSSIFVADIFSIILFAKFFPDSLMNLF</sequence>
<proteinExistence type="predicted"/>
<dbReference type="AlphaFoldDB" id="A0ABD2MPP1"/>
<name>A0ABD2MPP1_9CUCU</name>
<evidence type="ECO:0000313" key="3">
    <source>
        <dbReference type="Proteomes" id="UP001516400"/>
    </source>
</evidence>
<evidence type="ECO:0000256" key="1">
    <source>
        <dbReference type="SAM" id="MobiDB-lite"/>
    </source>
</evidence>
<reference evidence="2 3" key="1">
    <citation type="journal article" date="2021" name="BMC Biol.">
        <title>Horizontally acquired antibacterial genes associated with adaptive radiation of ladybird beetles.</title>
        <authorList>
            <person name="Li H.S."/>
            <person name="Tang X.F."/>
            <person name="Huang Y.H."/>
            <person name="Xu Z.Y."/>
            <person name="Chen M.L."/>
            <person name="Du X.Y."/>
            <person name="Qiu B.Y."/>
            <person name="Chen P.T."/>
            <person name="Zhang W."/>
            <person name="Slipinski A."/>
            <person name="Escalona H.E."/>
            <person name="Waterhouse R.M."/>
            <person name="Zwick A."/>
            <person name="Pang H."/>
        </authorList>
    </citation>
    <scope>NUCLEOTIDE SEQUENCE [LARGE SCALE GENOMIC DNA]</scope>
    <source>
        <strain evidence="2">SYSU2018</strain>
    </source>
</reference>
<dbReference type="EMBL" id="JABFTP020000021">
    <property type="protein sequence ID" value="KAL3268235.1"/>
    <property type="molecule type" value="Genomic_DNA"/>
</dbReference>
<comment type="caution">
    <text evidence="2">The sequence shown here is derived from an EMBL/GenBank/DDBJ whole genome shotgun (WGS) entry which is preliminary data.</text>
</comment>
<feature type="region of interest" description="Disordered" evidence="1">
    <location>
        <begin position="13"/>
        <end position="83"/>
    </location>
</feature>
<evidence type="ECO:0000313" key="2">
    <source>
        <dbReference type="EMBL" id="KAL3268235.1"/>
    </source>
</evidence>
<feature type="non-terminal residue" evidence="2">
    <location>
        <position position="1"/>
    </location>
</feature>
<gene>
    <name evidence="2" type="ORF">HHI36_007359</name>
</gene>
<accession>A0ABD2MPP1</accession>